<sequence length="124" mass="13185">MTTIIRDIPLSKLVPSAHNVRRTGRESGIEELAASIAAHGLLQSLSVRPVLDGEGAETGKYEVVGGGRRLAALKLLARRKQAQKSAPVPCVVVEGEGEELSLAENVVRENLLGFVSELSFEGRG</sequence>
<dbReference type="InterPro" id="IPR050336">
    <property type="entry name" value="Chromosome_partition/occlusion"/>
</dbReference>
<dbReference type="Pfam" id="PF02195">
    <property type="entry name" value="ParB_N"/>
    <property type="match status" value="1"/>
</dbReference>
<dbReference type="GO" id="GO:0005694">
    <property type="term" value="C:chromosome"/>
    <property type="evidence" value="ECO:0007669"/>
    <property type="project" value="TreeGrafter"/>
</dbReference>
<dbReference type="CDD" id="cd16406">
    <property type="entry name" value="ParB_N_like"/>
    <property type="match status" value="1"/>
</dbReference>
<dbReference type="OrthoDB" id="9813122at2"/>
<comment type="caution">
    <text evidence="2">The sequence shown here is derived from an EMBL/GenBank/DDBJ whole genome shotgun (WGS) entry which is preliminary data.</text>
</comment>
<dbReference type="InterPro" id="IPR003115">
    <property type="entry name" value="ParB_N"/>
</dbReference>
<dbReference type="FunFam" id="3.90.1530.30:FF:000002">
    <property type="entry name" value="Chromosome partitioning protein ParB"/>
    <property type="match status" value="1"/>
</dbReference>
<accession>A0A211ZEQ8</accession>
<organism evidence="2 3">
    <name type="scientific">Inquilinus limosus</name>
    <dbReference type="NCBI Taxonomy" id="171674"/>
    <lineage>
        <taxon>Bacteria</taxon>
        <taxon>Pseudomonadati</taxon>
        <taxon>Pseudomonadota</taxon>
        <taxon>Alphaproteobacteria</taxon>
        <taxon>Rhodospirillales</taxon>
        <taxon>Rhodospirillaceae</taxon>
        <taxon>Inquilinus</taxon>
    </lineage>
</organism>
<dbReference type="AlphaFoldDB" id="A0A211ZEQ8"/>
<dbReference type="PANTHER" id="PTHR33375:SF7">
    <property type="entry name" value="CHROMOSOME 2-PARTITIONING PROTEIN PARB-RELATED"/>
    <property type="match status" value="1"/>
</dbReference>
<reference evidence="3" key="1">
    <citation type="submission" date="2017-05" db="EMBL/GenBank/DDBJ databases">
        <authorList>
            <person name="Macchi M."/>
            <person name="Festa S."/>
            <person name="Coppotelli B.M."/>
            <person name="Morelli I.S."/>
        </authorList>
    </citation>
    <scope>NUCLEOTIDE SEQUENCE [LARGE SCALE GENOMIC DNA]</scope>
    <source>
        <strain evidence="3">I</strain>
    </source>
</reference>
<protein>
    <recommendedName>
        <fullName evidence="1">ParB-like N-terminal domain-containing protein</fullName>
    </recommendedName>
</protein>
<dbReference type="Gene3D" id="3.90.1530.30">
    <property type="match status" value="1"/>
</dbReference>
<keyword evidence="3" id="KW-1185">Reference proteome</keyword>
<dbReference type="Proteomes" id="UP000196655">
    <property type="component" value="Unassembled WGS sequence"/>
</dbReference>
<feature type="domain" description="ParB-like N-terminal" evidence="1">
    <location>
        <begin position="6"/>
        <end position="106"/>
    </location>
</feature>
<dbReference type="SUPFAM" id="SSF110849">
    <property type="entry name" value="ParB/Sulfiredoxin"/>
    <property type="match status" value="1"/>
</dbReference>
<proteinExistence type="predicted"/>
<dbReference type="InterPro" id="IPR036086">
    <property type="entry name" value="ParB/Sulfiredoxin_sf"/>
</dbReference>
<dbReference type="RefSeq" id="WP_088155461.1">
    <property type="nucleotide sequence ID" value="NZ_NHON01000084.1"/>
</dbReference>
<name>A0A211ZEQ8_9PROT</name>
<dbReference type="PANTHER" id="PTHR33375">
    <property type="entry name" value="CHROMOSOME-PARTITIONING PROTEIN PARB-RELATED"/>
    <property type="match status" value="1"/>
</dbReference>
<gene>
    <name evidence="2" type="ORF">BWR60_28685</name>
</gene>
<dbReference type="EMBL" id="NHON01000084">
    <property type="protein sequence ID" value="OWJ63617.1"/>
    <property type="molecule type" value="Genomic_DNA"/>
</dbReference>
<evidence type="ECO:0000313" key="2">
    <source>
        <dbReference type="EMBL" id="OWJ63617.1"/>
    </source>
</evidence>
<dbReference type="SMART" id="SM00470">
    <property type="entry name" value="ParB"/>
    <property type="match status" value="1"/>
</dbReference>
<evidence type="ECO:0000259" key="1">
    <source>
        <dbReference type="SMART" id="SM00470"/>
    </source>
</evidence>
<evidence type="ECO:0000313" key="3">
    <source>
        <dbReference type="Proteomes" id="UP000196655"/>
    </source>
</evidence>
<dbReference type="GO" id="GO:0007059">
    <property type="term" value="P:chromosome segregation"/>
    <property type="evidence" value="ECO:0007669"/>
    <property type="project" value="TreeGrafter"/>
</dbReference>